<keyword evidence="3" id="KW-1185">Reference proteome</keyword>
<dbReference type="InterPro" id="IPR032710">
    <property type="entry name" value="NTF2-like_dom_sf"/>
</dbReference>
<dbReference type="SUPFAM" id="SSF54427">
    <property type="entry name" value="NTF2-like"/>
    <property type="match status" value="1"/>
</dbReference>
<evidence type="ECO:0000313" key="2">
    <source>
        <dbReference type="EMBL" id="ATB27355.1"/>
    </source>
</evidence>
<dbReference type="OrthoDB" id="5511838at2"/>
<dbReference type="PROSITE" id="PS51257">
    <property type="entry name" value="PROKAR_LIPOPROTEIN"/>
    <property type="match status" value="1"/>
</dbReference>
<evidence type="ECO:0000259" key="1">
    <source>
        <dbReference type="Pfam" id="PF14534"/>
    </source>
</evidence>
<evidence type="ECO:0000313" key="3">
    <source>
        <dbReference type="Proteomes" id="UP000217289"/>
    </source>
</evidence>
<dbReference type="InterPro" id="IPR027843">
    <property type="entry name" value="DUF4440"/>
</dbReference>
<reference evidence="2 3" key="1">
    <citation type="submission" date="2017-06" db="EMBL/GenBank/DDBJ databases">
        <authorList>
            <person name="Kim H.J."/>
            <person name="Triplett B.A."/>
        </authorList>
    </citation>
    <scope>NUCLEOTIDE SEQUENCE [LARGE SCALE GENOMIC DNA]</scope>
    <source>
        <strain evidence="2 3">DSM 14713</strain>
    </source>
</reference>
<dbReference type="AlphaFoldDB" id="A0A250I6H1"/>
<sequence>MNVRPLLVSALLVLSACGPHFIPGTQIADTRDTRAILEVMERFRSAIEARDAKAIEGLVSKSFRDNSGTEDPQDDLTAGNLAQVLPEMFSRLENPRVDMDIRRVDVKPDGAAVVIYYWNSSWRAPSLLDKPQRDSELEQMVLQKEDGTWRIVSGI</sequence>
<name>A0A250I6H1_9BACT</name>
<feature type="domain" description="DUF4440" evidence="1">
    <location>
        <begin position="36"/>
        <end position="151"/>
    </location>
</feature>
<dbReference type="Gene3D" id="3.10.450.50">
    <property type="match status" value="1"/>
</dbReference>
<dbReference type="KEGG" id="mbd:MEBOL_000793"/>
<gene>
    <name evidence="2" type="ORF">MEBOL_000793</name>
</gene>
<proteinExistence type="predicted"/>
<dbReference type="EMBL" id="CP022163">
    <property type="protein sequence ID" value="ATB27355.1"/>
    <property type="molecule type" value="Genomic_DNA"/>
</dbReference>
<dbReference type="RefSeq" id="WP_095976166.1">
    <property type="nucleotide sequence ID" value="NZ_CP022163.1"/>
</dbReference>
<dbReference type="Proteomes" id="UP000217289">
    <property type="component" value="Chromosome"/>
</dbReference>
<organism evidence="2 3">
    <name type="scientific">Melittangium boletus DSM 14713</name>
    <dbReference type="NCBI Taxonomy" id="1294270"/>
    <lineage>
        <taxon>Bacteria</taxon>
        <taxon>Pseudomonadati</taxon>
        <taxon>Myxococcota</taxon>
        <taxon>Myxococcia</taxon>
        <taxon>Myxococcales</taxon>
        <taxon>Cystobacterineae</taxon>
        <taxon>Archangiaceae</taxon>
        <taxon>Melittangium</taxon>
    </lineage>
</organism>
<dbReference type="Pfam" id="PF14534">
    <property type="entry name" value="DUF4440"/>
    <property type="match status" value="1"/>
</dbReference>
<accession>A0A250I6H1</accession>
<protein>
    <recommendedName>
        <fullName evidence="1">DUF4440 domain-containing protein</fullName>
    </recommendedName>
</protein>